<proteinExistence type="inferred from homology"/>
<keyword evidence="13" id="KW-1185">Reference proteome</keyword>
<evidence type="ECO:0000256" key="5">
    <source>
        <dbReference type="ARBA" id="ARBA00023110"/>
    </source>
</evidence>
<dbReference type="GO" id="GO:0003755">
    <property type="term" value="F:peptidyl-prolyl cis-trans isomerase activity"/>
    <property type="evidence" value="ECO:0007669"/>
    <property type="project" value="UniProtKB-UniRule"/>
</dbReference>
<evidence type="ECO:0000256" key="1">
    <source>
        <dbReference type="ARBA" id="ARBA00000971"/>
    </source>
</evidence>
<evidence type="ECO:0000256" key="2">
    <source>
        <dbReference type="ARBA" id="ARBA00004496"/>
    </source>
</evidence>
<evidence type="ECO:0000256" key="9">
    <source>
        <dbReference type="PROSITE-ProRule" id="PRU00277"/>
    </source>
</evidence>
<reference evidence="12 13" key="1">
    <citation type="submission" date="2016-06" db="EMBL/GenBank/DDBJ databases">
        <authorList>
            <person name="Kjaerup R.B."/>
            <person name="Dalgaard T.S."/>
            <person name="Juul-Madsen H.R."/>
        </authorList>
    </citation>
    <scope>NUCLEOTIDE SEQUENCE [LARGE SCALE GENOMIC DNA]</scope>
    <source>
        <strain evidence="12">3</strain>
    </source>
</reference>
<dbReference type="GO" id="GO:0042026">
    <property type="term" value="P:protein refolding"/>
    <property type="evidence" value="ECO:0007669"/>
    <property type="project" value="UniProtKB-ARBA"/>
</dbReference>
<evidence type="ECO:0000256" key="6">
    <source>
        <dbReference type="ARBA" id="ARBA00023186"/>
    </source>
</evidence>
<sequence>MNRQVVKNSVVTLDYSVTDVDGDLVDAGQEPLVYLHGGYDDIFPLIEEAVQGKGVGQSVVVKMQPDDAFGEYDAALVQVEPRSQFPVELEVGMQFEGVPEGADDGDDEGDEGDDEDVLIYRVTEIADDQVVLDGNHPLAGMALIFTCTVTDIRPATADEITHGHMHDGDCEDDD</sequence>
<evidence type="ECO:0000259" key="11">
    <source>
        <dbReference type="PROSITE" id="PS50059"/>
    </source>
</evidence>
<accession>A0A1A8XM15</accession>
<evidence type="ECO:0000256" key="10">
    <source>
        <dbReference type="RuleBase" id="RU003915"/>
    </source>
</evidence>
<dbReference type="GO" id="GO:0005737">
    <property type="term" value="C:cytoplasm"/>
    <property type="evidence" value="ECO:0007669"/>
    <property type="project" value="UniProtKB-SubCell"/>
</dbReference>
<gene>
    <name evidence="12" type="primary">slyD</name>
    <name evidence="12" type="ORF">ACCAA_300056</name>
</gene>
<comment type="subcellular location">
    <subcellularLocation>
        <location evidence="2">Cytoplasm</location>
    </subcellularLocation>
</comment>
<evidence type="ECO:0000256" key="4">
    <source>
        <dbReference type="ARBA" id="ARBA00022490"/>
    </source>
</evidence>
<evidence type="ECO:0000313" key="13">
    <source>
        <dbReference type="Proteomes" id="UP000199169"/>
    </source>
</evidence>
<dbReference type="PROSITE" id="PS50059">
    <property type="entry name" value="FKBP_PPIASE"/>
    <property type="match status" value="1"/>
</dbReference>
<feature type="domain" description="PPIase FKBP-type" evidence="11">
    <location>
        <begin position="8"/>
        <end position="91"/>
    </location>
</feature>
<dbReference type="InterPro" id="IPR046357">
    <property type="entry name" value="PPIase_dom_sf"/>
</dbReference>
<dbReference type="RefSeq" id="WP_186407026.1">
    <property type="nucleotide sequence ID" value="NZ_FLQX01000106.1"/>
</dbReference>
<dbReference type="AlphaFoldDB" id="A0A1A8XM15"/>
<dbReference type="Gene3D" id="3.10.50.40">
    <property type="match status" value="1"/>
</dbReference>
<keyword evidence="6" id="KW-0143">Chaperone</keyword>
<organism evidence="12 13">
    <name type="scientific">Candidatus Accumulibacter aalborgensis</name>
    <dbReference type="NCBI Taxonomy" id="1860102"/>
    <lineage>
        <taxon>Bacteria</taxon>
        <taxon>Pseudomonadati</taxon>
        <taxon>Pseudomonadota</taxon>
        <taxon>Betaproteobacteria</taxon>
        <taxon>Candidatus Accumulibacter</taxon>
    </lineage>
</organism>
<comment type="catalytic activity">
    <reaction evidence="1 9 10">
        <text>[protein]-peptidylproline (omega=180) = [protein]-peptidylproline (omega=0)</text>
        <dbReference type="Rhea" id="RHEA:16237"/>
        <dbReference type="Rhea" id="RHEA-COMP:10747"/>
        <dbReference type="Rhea" id="RHEA-COMP:10748"/>
        <dbReference type="ChEBI" id="CHEBI:83833"/>
        <dbReference type="ChEBI" id="CHEBI:83834"/>
        <dbReference type="EC" id="5.2.1.8"/>
    </reaction>
</comment>
<dbReference type="EC" id="5.2.1.8" evidence="10"/>
<keyword evidence="7 9" id="KW-0413">Isomerase</keyword>
<dbReference type="PANTHER" id="PTHR47861">
    <property type="entry name" value="FKBP-TYPE PEPTIDYL-PROLYL CIS-TRANS ISOMERASE SLYD"/>
    <property type="match status" value="1"/>
</dbReference>
<evidence type="ECO:0000256" key="8">
    <source>
        <dbReference type="ARBA" id="ARBA00037071"/>
    </source>
</evidence>
<evidence type="ECO:0000256" key="3">
    <source>
        <dbReference type="ARBA" id="ARBA00006577"/>
    </source>
</evidence>
<keyword evidence="5 9" id="KW-0697">Rotamase</keyword>
<dbReference type="EMBL" id="FLQX01000106">
    <property type="protein sequence ID" value="SBT06214.1"/>
    <property type="molecule type" value="Genomic_DNA"/>
</dbReference>
<dbReference type="STRING" id="1860102.ACCAA_300056"/>
<dbReference type="InterPro" id="IPR001179">
    <property type="entry name" value="PPIase_FKBP_dom"/>
</dbReference>
<dbReference type="Proteomes" id="UP000199169">
    <property type="component" value="Unassembled WGS sequence"/>
</dbReference>
<dbReference type="PANTHER" id="PTHR47861:SF3">
    <property type="entry name" value="FKBP-TYPE PEPTIDYL-PROLYL CIS-TRANS ISOMERASE SLYD"/>
    <property type="match status" value="1"/>
</dbReference>
<comment type="function">
    <text evidence="8">Also involved in hydrogenase metallocenter assembly, probably by participating in the nickel insertion step. This function in hydrogenase biosynthesis requires chaperone activity and the presence of the metal-binding domain, but not PPIase activity.</text>
</comment>
<name>A0A1A8XM15_9PROT</name>
<comment type="similarity">
    <text evidence="3 10">Belongs to the FKBP-type PPIase family.</text>
</comment>
<dbReference type="SUPFAM" id="SSF54534">
    <property type="entry name" value="FKBP-like"/>
    <property type="match status" value="1"/>
</dbReference>
<keyword evidence="4" id="KW-0963">Cytoplasm</keyword>
<dbReference type="Pfam" id="PF00254">
    <property type="entry name" value="FKBP_C"/>
    <property type="match status" value="1"/>
</dbReference>
<evidence type="ECO:0000256" key="7">
    <source>
        <dbReference type="ARBA" id="ARBA00023235"/>
    </source>
</evidence>
<protein>
    <recommendedName>
        <fullName evidence="10">Peptidyl-prolyl cis-trans isomerase</fullName>
        <ecNumber evidence="10">5.2.1.8</ecNumber>
    </recommendedName>
</protein>
<evidence type="ECO:0000313" key="12">
    <source>
        <dbReference type="EMBL" id="SBT06214.1"/>
    </source>
</evidence>